<geneLocation type="plasmid" evidence="1 2">
    <name>pPDG4</name>
</geneLocation>
<sequence length="162" mass="18166">MSALKDNNPYAASVYVYDIDEYRHMRLLVTDDGKAGVALKGDEVVSVYAHRDCRHPRAGRALLETAVAQGGRRLDCFDTVLPDLYSKAGFVAVARLRWNDDYAPDGWDYTTFRQFNAGRPDVVFMAYHPHTVDSTYRPGTGIYVDDYDQGVHAARTHSDSGQ</sequence>
<organism evidence="1 2">
    <name type="scientific">Rhodococcus opacus</name>
    <name type="common">Nocardia opaca</name>
    <dbReference type="NCBI Taxonomy" id="37919"/>
    <lineage>
        <taxon>Bacteria</taxon>
        <taxon>Bacillati</taxon>
        <taxon>Actinomycetota</taxon>
        <taxon>Actinomycetes</taxon>
        <taxon>Mycobacteriales</taxon>
        <taxon>Nocardiaceae</taxon>
        <taxon>Rhodococcus</taxon>
    </lineage>
</organism>
<evidence type="ECO:0000313" key="1">
    <source>
        <dbReference type="EMBL" id="AII11396.1"/>
    </source>
</evidence>
<dbReference type="AlphaFoldDB" id="A0A076F072"/>
<name>A0A076F072_RHOOP</name>
<dbReference type="Proteomes" id="UP000028488">
    <property type="component" value="Plasmid pPDG4"/>
</dbReference>
<evidence type="ECO:0000313" key="2">
    <source>
        <dbReference type="Proteomes" id="UP000028488"/>
    </source>
</evidence>
<keyword evidence="1" id="KW-0614">Plasmid</keyword>
<protein>
    <recommendedName>
        <fullName evidence="3">N-acetyltransferase domain-containing protein</fullName>
    </recommendedName>
</protein>
<evidence type="ECO:0008006" key="3">
    <source>
        <dbReference type="Google" id="ProtNLM"/>
    </source>
</evidence>
<reference evidence="1 2" key="1">
    <citation type="submission" date="2014-07" db="EMBL/GenBank/DDBJ databases">
        <title>Genome Sequence of Rhodococcus opacus Strain R7, a Biodegrader of Mono- and Polycyclic Aromatic Hydrocarbons.</title>
        <authorList>
            <person name="Di Gennaro P."/>
            <person name="Zampolli J."/>
            <person name="Presti I."/>
            <person name="Cappelletti M."/>
            <person name="D'Ursi P."/>
            <person name="Orro A."/>
            <person name="Mezzelani A."/>
            <person name="Milanesi L."/>
        </authorList>
    </citation>
    <scope>NUCLEOTIDE SEQUENCE [LARGE SCALE GENOMIC DNA]</scope>
    <source>
        <strain evidence="1 2">R7</strain>
        <plasmid evidence="1">pPDG4</plasmid>
    </source>
</reference>
<gene>
    <name evidence="1" type="ORF">EP51_46220</name>
</gene>
<accession>A0A076F072</accession>
<dbReference type="EMBL" id="CP008951">
    <property type="protein sequence ID" value="AII11396.1"/>
    <property type="molecule type" value="Genomic_DNA"/>
</dbReference>
<dbReference type="SUPFAM" id="SSF55729">
    <property type="entry name" value="Acyl-CoA N-acyltransferases (Nat)"/>
    <property type="match status" value="1"/>
</dbReference>
<proteinExistence type="predicted"/>
<dbReference type="InterPro" id="IPR016181">
    <property type="entry name" value="Acyl_CoA_acyltransferase"/>
</dbReference>